<comment type="similarity">
    <text evidence="1">Belongs to the short-chain dehydrogenases/reductases (SDR) family.</text>
</comment>
<dbReference type="PANTHER" id="PTHR42879:SF2">
    <property type="entry name" value="3-OXOACYL-[ACYL-CARRIER-PROTEIN] REDUCTASE FABG"/>
    <property type="match status" value="1"/>
</dbReference>
<dbReference type="EMBL" id="FNVO01000007">
    <property type="protein sequence ID" value="SEG62359.1"/>
    <property type="molecule type" value="Genomic_DNA"/>
</dbReference>
<name>A0A1H6BNR8_9ACTN</name>
<accession>A0A1H6BNR8</accession>
<dbReference type="Gene3D" id="3.40.50.720">
    <property type="entry name" value="NAD(P)-binding Rossmann-like Domain"/>
    <property type="match status" value="1"/>
</dbReference>
<proteinExistence type="inferred from homology"/>
<gene>
    <name evidence="3" type="ORF">SAMN04489712_107291</name>
</gene>
<organism evidence="3 4">
    <name type="scientific">Thermomonospora echinospora</name>
    <dbReference type="NCBI Taxonomy" id="1992"/>
    <lineage>
        <taxon>Bacteria</taxon>
        <taxon>Bacillati</taxon>
        <taxon>Actinomycetota</taxon>
        <taxon>Actinomycetes</taxon>
        <taxon>Streptosporangiales</taxon>
        <taxon>Thermomonosporaceae</taxon>
        <taxon>Thermomonospora</taxon>
    </lineage>
</organism>
<evidence type="ECO:0000256" key="2">
    <source>
        <dbReference type="ARBA" id="ARBA00023002"/>
    </source>
</evidence>
<sequence>MAVALITGAADELGLAVARRLASEGHLVALSDLPRRERLETLHKLAAKLGGPGAALVVPADVADPEDVARMVAEVEERAGEPIGILVTVAGYLATAPFLRHDPDDWWRVVDTNLGGVFACAQAVLPGMAERGGGRMIFIASEWGVTGRAGATACSAAEAGIIAMAKSLGRELGQLGIAVNAIAPGVVDTSRLEADAREAGVTREVIRTRHAARVPLGRIAAPEEIAAAVAFLADPRMISMVGQVLHINGGTTRARG</sequence>
<dbReference type="InterPro" id="IPR002347">
    <property type="entry name" value="SDR_fam"/>
</dbReference>
<dbReference type="OrthoDB" id="286404at2"/>
<dbReference type="Pfam" id="PF13561">
    <property type="entry name" value="adh_short_C2"/>
    <property type="match status" value="1"/>
</dbReference>
<dbReference type="InterPro" id="IPR036291">
    <property type="entry name" value="NAD(P)-bd_dom_sf"/>
</dbReference>
<dbReference type="FunFam" id="3.40.50.720:FF:000173">
    <property type="entry name" value="3-oxoacyl-[acyl-carrier protein] reductase"/>
    <property type="match status" value="1"/>
</dbReference>
<dbReference type="AlphaFoldDB" id="A0A1H6BNR8"/>
<evidence type="ECO:0000256" key="1">
    <source>
        <dbReference type="ARBA" id="ARBA00006484"/>
    </source>
</evidence>
<dbReference type="RefSeq" id="WP_103939104.1">
    <property type="nucleotide sequence ID" value="NZ_FNVO01000007.1"/>
</dbReference>
<reference evidence="4" key="1">
    <citation type="submission" date="2016-10" db="EMBL/GenBank/DDBJ databases">
        <authorList>
            <person name="Varghese N."/>
            <person name="Submissions S."/>
        </authorList>
    </citation>
    <scope>NUCLEOTIDE SEQUENCE [LARGE SCALE GENOMIC DNA]</scope>
    <source>
        <strain evidence="4">DSM 43163</strain>
    </source>
</reference>
<protein>
    <submittedName>
        <fullName evidence="3">NAD(P)-dependent dehydrogenase, short-chain alcohol dehydrogenase family</fullName>
    </submittedName>
</protein>
<dbReference type="PRINTS" id="PR00081">
    <property type="entry name" value="GDHRDH"/>
</dbReference>
<dbReference type="GO" id="GO:0016491">
    <property type="term" value="F:oxidoreductase activity"/>
    <property type="evidence" value="ECO:0007669"/>
    <property type="project" value="UniProtKB-KW"/>
</dbReference>
<dbReference type="Proteomes" id="UP000236723">
    <property type="component" value="Unassembled WGS sequence"/>
</dbReference>
<keyword evidence="4" id="KW-1185">Reference proteome</keyword>
<dbReference type="PANTHER" id="PTHR42879">
    <property type="entry name" value="3-OXOACYL-(ACYL-CARRIER-PROTEIN) REDUCTASE"/>
    <property type="match status" value="1"/>
</dbReference>
<dbReference type="SUPFAM" id="SSF51735">
    <property type="entry name" value="NAD(P)-binding Rossmann-fold domains"/>
    <property type="match status" value="1"/>
</dbReference>
<evidence type="ECO:0000313" key="4">
    <source>
        <dbReference type="Proteomes" id="UP000236723"/>
    </source>
</evidence>
<keyword evidence="2" id="KW-0560">Oxidoreductase</keyword>
<evidence type="ECO:0000313" key="3">
    <source>
        <dbReference type="EMBL" id="SEG62359.1"/>
    </source>
</evidence>
<dbReference type="InterPro" id="IPR050259">
    <property type="entry name" value="SDR"/>
</dbReference>